<dbReference type="AlphaFoldDB" id="A0A383CV49"/>
<organism evidence="1">
    <name type="scientific">marine metagenome</name>
    <dbReference type="NCBI Taxonomy" id="408172"/>
    <lineage>
        <taxon>unclassified sequences</taxon>
        <taxon>metagenomes</taxon>
        <taxon>ecological metagenomes</taxon>
    </lineage>
</organism>
<gene>
    <name evidence="1" type="ORF">METZ01_LOCUS488767</name>
</gene>
<sequence length="79" mass="9197">MKDGLITNHLLTLYNIFGNSTTTILFFKLEESYWSLLKTFLVGLNRLPDAVHGLEHGEINTVDIPLNQEVVKRLRIRWE</sequence>
<protein>
    <submittedName>
        <fullName evidence="1">Uncharacterized protein</fullName>
    </submittedName>
</protein>
<dbReference type="Pfam" id="PF23837">
    <property type="entry name" value="DUF7207"/>
    <property type="match status" value="1"/>
</dbReference>
<name>A0A383CV49_9ZZZZ</name>
<accession>A0A383CV49</accession>
<reference evidence="1" key="1">
    <citation type="submission" date="2018-05" db="EMBL/GenBank/DDBJ databases">
        <authorList>
            <person name="Lanie J.A."/>
            <person name="Ng W.-L."/>
            <person name="Kazmierczak K.M."/>
            <person name="Andrzejewski T.M."/>
            <person name="Davidsen T.M."/>
            <person name="Wayne K.J."/>
            <person name="Tettelin H."/>
            <person name="Glass J.I."/>
            <person name="Rusch D."/>
            <person name="Podicherti R."/>
            <person name="Tsui H.-C.T."/>
            <person name="Winkler M.E."/>
        </authorList>
    </citation>
    <scope>NUCLEOTIDE SEQUENCE</scope>
</reference>
<dbReference type="EMBL" id="UINC01211842">
    <property type="protein sequence ID" value="SVE35913.1"/>
    <property type="molecule type" value="Genomic_DNA"/>
</dbReference>
<dbReference type="InterPro" id="IPR055631">
    <property type="entry name" value="DUF7207"/>
</dbReference>
<proteinExistence type="predicted"/>
<evidence type="ECO:0000313" key="1">
    <source>
        <dbReference type="EMBL" id="SVE35913.1"/>
    </source>
</evidence>